<evidence type="ECO:0000313" key="1">
    <source>
        <dbReference type="EMBL" id="GIH34852.1"/>
    </source>
</evidence>
<organism evidence="1 2">
    <name type="scientific">Microbispora amethystogenes</name>
    <dbReference type="NCBI Taxonomy" id="1427754"/>
    <lineage>
        <taxon>Bacteria</taxon>
        <taxon>Bacillati</taxon>
        <taxon>Actinomycetota</taxon>
        <taxon>Actinomycetes</taxon>
        <taxon>Streptosporangiales</taxon>
        <taxon>Streptosporangiaceae</taxon>
        <taxon>Microbispora</taxon>
    </lineage>
</organism>
<evidence type="ECO:0000313" key="2">
    <source>
        <dbReference type="Proteomes" id="UP000651728"/>
    </source>
</evidence>
<dbReference type="RefSeq" id="WP_263641786.1">
    <property type="nucleotide sequence ID" value="NZ_BAABEJ010000012.1"/>
</dbReference>
<comment type="caution">
    <text evidence="1">The sequence shown here is derived from an EMBL/GenBank/DDBJ whole genome shotgun (WGS) entry which is preliminary data.</text>
</comment>
<reference evidence="1 2" key="1">
    <citation type="submission" date="2021-01" db="EMBL/GenBank/DDBJ databases">
        <title>Whole genome shotgun sequence of Microbispora amethystogenes NBRC 101907.</title>
        <authorList>
            <person name="Komaki H."/>
            <person name="Tamura T."/>
        </authorList>
    </citation>
    <scope>NUCLEOTIDE SEQUENCE [LARGE SCALE GENOMIC DNA]</scope>
    <source>
        <strain evidence="1 2">NBRC 101907</strain>
    </source>
</reference>
<dbReference type="EMBL" id="BOOB01000039">
    <property type="protein sequence ID" value="GIH34852.1"/>
    <property type="molecule type" value="Genomic_DNA"/>
</dbReference>
<protein>
    <recommendedName>
        <fullName evidence="3">DUF2613 family protein</fullName>
    </recommendedName>
</protein>
<sequence length="42" mass="4241">MRVLLAVAVGGLLAVGATVGLVNVADTSPSPVNKPLYNYGSR</sequence>
<proteinExistence type="predicted"/>
<evidence type="ECO:0008006" key="3">
    <source>
        <dbReference type="Google" id="ProtNLM"/>
    </source>
</evidence>
<name>A0ABQ4FJ90_9ACTN</name>
<dbReference type="Proteomes" id="UP000651728">
    <property type="component" value="Unassembled WGS sequence"/>
</dbReference>
<keyword evidence="2" id="KW-1185">Reference proteome</keyword>
<accession>A0ABQ4FJ90</accession>
<gene>
    <name evidence="1" type="ORF">Mam01_50160</name>
</gene>